<evidence type="ECO:0000313" key="1">
    <source>
        <dbReference type="EMBL" id="SPD18215.1"/>
    </source>
</evidence>
<organism evidence="1">
    <name type="scientific">Fagus sylvatica</name>
    <name type="common">Beechnut</name>
    <dbReference type="NCBI Taxonomy" id="28930"/>
    <lineage>
        <taxon>Eukaryota</taxon>
        <taxon>Viridiplantae</taxon>
        <taxon>Streptophyta</taxon>
        <taxon>Embryophyta</taxon>
        <taxon>Tracheophyta</taxon>
        <taxon>Spermatophyta</taxon>
        <taxon>Magnoliopsida</taxon>
        <taxon>eudicotyledons</taxon>
        <taxon>Gunneridae</taxon>
        <taxon>Pentapetalae</taxon>
        <taxon>rosids</taxon>
        <taxon>fabids</taxon>
        <taxon>Fagales</taxon>
        <taxon>Fagaceae</taxon>
        <taxon>Fagus</taxon>
    </lineage>
</organism>
<dbReference type="EMBL" id="OIVN01004580">
    <property type="protein sequence ID" value="SPD18215.1"/>
    <property type="molecule type" value="Genomic_DNA"/>
</dbReference>
<protein>
    <submittedName>
        <fullName evidence="1">Uncharacterized protein</fullName>
    </submittedName>
</protein>
<name>A0A2N9I1L2_FAGSY</name>
<gene>
    <name evidence="1" type="ORF">FSB_LOCUS46097</name>
</gene>
<accession>A0A2N9I1L2</accession>
<proteinExistence type="predicted"/>
<reference evidence="1" key="1">
    <citation type="submission" date="2018-02" db="EMBL/GenBank/DDBJ databases">
        <authorList>
            <person name="Cohen D.B."/>
            <person name="Kent A.D."/>
        </authorList>
    </citation>
    <scope>NUCLEOTIDE SEQUENCE</scope>
</reference>
<sequence>METHSTQLPIKHNSFKLHQWSIKPQKIEREQLEECWDLGHGSLAWPLGQSHERQREEKRGVAQPWVFVRRKQPALVVVVSGAR</sequence>
<dbReference type="AlphaFoldDB" id="A0A2N9I1L2"/>